<organism evidence="2 3">
    <name type="scientific">Chitinophaga niabensis</name>
    <dbReference type="NCBI Taxonomy" id="536979"/>
    <lineage>
        <taxon>Bacteria</taxon>
        <taxon>Pseudomonadati</taxon>
        <taxon>Bacteroidota</taxon>
        <taxon>Chitinophagia</taxon>
        <taxon>Chitinophagales</taxon>
        <taxon>Chitinophagaceae</taxon>
        <taxon>Chitinophaga</taxon>
    </lineage>
</organism>
<evidence type="ECO:0000313" key="3">
    <source>
        <dbReference type="Proteomes" id="UP000185003"/>
    </source>
</evidence>
<reference evidence="2 3" key="1">
    <citation type="submission" date="2016-11" db="EMBL/GenBank/DDBJ databases">
        <authorList>
            <person name="Jaros S."/>
            <person name="Januszkiewicz K."/>
            <person name="Wedrychowicz H."/>
        </authorList>
    </citation>
    <scope>NUCLEOTIDE SEQUENCE [LARGE SCALE GENOMIC DNA]</scope>
    <source>
        <strain evidence="2 3">DSM 24787</strain>
    </source>
</reference>
<evidence type="ECO:0008006" key="4">
    <source>
        <dbReference type="Google" id="ProtNLM"/>
    </source>
</evidence>
<dbReference type="Proteomes" id="UP000185003">
    <property type="component" value="Unassembled WGS sequence"/>
</dbReference>
<keyword evidence="3" id="KW-1185">Reference proteome</keyword>
<evidence type="ECO:0000313" key="2">
    <source>
        <dbReference type="EMBL" id="SIO52818.1"/>
    </source>
</evidence>
<sequence>MLAIVCSLCALLLLAQPPRLPSIGVYSLKFTEVFSADRNPAALAGIKKYTAGIYAERRFMLKEMSGYALNGALPVASGTIGIRIKQFGFSLYKEQMFGAGYALPLGEKLKAGIHLDYNMQRAPQFKEAGMIAECGVLWQIAERVGLGVNVFNPTGKGLKLYTMGVGYAPSSQLLIEAECRKEEGRPLSTLVDGIYRPLQRFWLLGGFATQPVYQFAGLGFLLRNMRIGIIGSRHQLLGFTPGITVTWEAE</sequence>
<gene>
    <name evidence="2" type="ORF">SAMN04488055_5301</name>
</gene>
<feature type="signal peptide" evidence="1">
    <location>
        <begin position="1"/>
        <end position="21"/>
    </location>
</feature>
<evidence type="ECO:0000256" key="1">
    <source>
        <dbReference type="SAM" id="SignalP"/>
    </source>
</evidence>
<name>A0A1N6K8C3_9BACT</name>
<dbReference type="AlphaFoldDB" id="A0A1N6K8C3"/>
<dbReference type="EMBL" id="FSRA01000002">
    <property type="protein sequence ID" value="SIO52818.1"/>
    <property type="molecule type" value="Genomic_DNA"/>
</dbReference>
<dbReference type="OrthoDB" id="664260at2"/>
<dbReference type="RefSeq" id="WP_143197587.1">
    <property type="nucleotide sequence ID" value="NZ_FSRA01000002.1"/>
</dbReference>
<keyword evidence="1" id="KW-0732">Signal</keyword>
<accession>A0A1N6K8C3</accession>
<feature type="chain" id="PRO_5012365091" description="MetA-pathway of phenol degradation" evidence="1">
    <location>
        <begin position="22"/>
        <end position="250"/>
    </location>
</feature>
<protein>
    <recommendedName>
        <fullName evidence="4">MetA-pathway of phenol degradation</fullName>
    </recommendedName>
</protein>
<dbReference type="STRING" id="536979.SAMN04488055_5301"/>
<proteinExistence type="predicted"/>